<dbReference type="Pfam" id="PF00005">
    <property type="entry name" value="ABC_tran"/>
    <property type="match status" value="2"/>
</dbReference>
<dbReference type="SUPFAM" id="SSF52540">
    <property type="entry name" value="P-loop containing nucleoside triphosphate hydrolases"/>
    <property type="match status" value="2"/>
</dbReference>
<dbReference type="Gene3D" id="3.40.50.300">
    <property type="entry name" value="P-loop containing nucleotide triphosphate hydrolases"/>
    <property type="match status" value="2"/>
</dbReference>
<dbReference type="VEuPathDB" id="FungiDB:SAPIO_CDS2574"/>
<dbReference type="InterPro" id="IPR003439">
    <property type="entry name" value="ABC_transporter-like_ATP-bd"/>
</dbReference>
<feature type="transmembrane region" description="Helical" evidence="9">
    <location>
        <begin position="1520"/>
        <end position="1541"/>
    </location>
</feature>
<keyword evidence="12" id="KW-1185">Reference proteome</keyword>
<feature type="transmembrane region" description="Helical" evidence="9">
    <location>
        <begin position="1018"/>
        <end position="1037"/>
    </location>
</feature>
<organism evidence="11 12">
    <name type="scientific">Pseudallescheria apiosperma</name>
    <name type="common">Scedosporium apiospermum</name>
    <dbReference type="NCBI Taxonomy" id="563466"/>
    <lineage>
        <taxon>Eukaryota</taxon>
        <taxon>Fungi</taxon>
        <taxon>Dikarya</taxon>
        <taxon>Ascomycota</taxon>
        <taxon>Pezizomycotina</taxon>
        <taxon>Sordariomycetes</taxon>
        <taxon>Hypocreomycetidae</taxon>
        <taxon>Microascales</taxon>
        <taxon>Microascaceae</taxon>
        <taxon>Scedosporium</taxon>
    </lineage>
</organism>
<keyword evidence="7 9" id="KW-1133">Transmembrane helix</keyword>
<dbReference type="InterPro" id="IPR043926">
    <property type="entry name" value="ABCG_dom"/>
</dbReference>
<dbReference type="OMA" id="YSKIWVH"/>
<keyword evidence="4 9" id="KW-0812">Transmembrane</keyword>
<evidence type="ECO:0000313" key="12">
    <source>
        <dbReference type="Proteomes" id="UP000028545"/>
    </source>
</evidence>
<dbReference type="PROSITE" id="PS50893">
    <property type="entry name" value="ABC_TRANSPORTER_2"/>
    <property type="match status" value="1"/>
</dbReference>
<feature type="transmembrane region" description="Helical" evidence="9">
    <location>
        <begin position="1694"/>
        <end position="1718"/>
    </location>
</feature>
<proteinExistence type="inferred from homology"/>
<evidence type="ECO:0000256" key="5">
    <source>
        <dbReference type="ARBA" id="ARBA00022741"/>
    </source>
</evidence>
<evidence type="ECO:0000313" key="11">
    <source>
        <dbReference type="EMBL" id="KEZ45135.1"/>
    </source>
</evidence>
<keyword evidence="8 9" id="KW-0472">Membrane</keyword>
<evidence type="ECO:0000256" key="1">
    <source>
        <dbReference type="ARBA" id="ARBA00004141"/>
    </source>
</evidence>
<dbReference type="InterPro" id="IPR003593">
    <property type="entry name" value="AAA+_ATPase"/>
</dbReference>
<dbReference type="Proteomes" id="UP000028545">
    <property type="component" value="Unassembled WGS sequence"/>
</dbReference>
<evidence type="ECO:0000256" key="9">
    <source>
        <dbReference type="SAM" id="Phobius"/>
    </source>
</evidence>
<evidence type="ECO:0000256" key="8">
    <source>
        <dbReference type="ARBA" id="ARBA00023136"/>
    </source>
</evidence>
<feature type="transmembrane region" description="Helical" evidence="9">
    <location>
        <begin position="1461"/>
        <end position="1482"/>
    </location>
</feature>
<feature type="transmembrane region" description="Helical" evidence="9">
    <location>
        <begin position="885"/>
        <end position="906"/>
    </location>
</feature>
<dbReference type="InterPro" id="IPR013525">
    <property type="entry name" value="ABC2_TM"/>
</dbReference>
<keyword evidence="5" id="KW-0547">Nucleotide-binding</keyword>
<comment type="subcellular location">
    <subcellularLocation>
        <location evidence="1">Membrane</location>
        <topology evidence="1">Multi-pass membrane protein</topology>
    </subcellularLocation>
</comment>
<evidence type="ECO:0000256" key="2">
    <source>
        <dbReference type="ARBA" id="ARBA00006012"/>
    </source>
</evidence>
<evidence type="ECO:0000256" key="6">
    <source>
        <dbReference type="ARBA" id="ARBA00022840"/>
    </source>
</evidence>
<feature type="transmembrane region" description="Helical" evidence="9">
    <location>
        <begin position="918"/>
        <end position="936"/>
    </location>
</feature>
<dbReference type="GO" id="GO:0016887">
    <property type="term" value="F:ATP hydrolysis activity"/>
    <property type="evidence" value="ECO:0007669"/>
    <property type="project" value="InterPro"/>
</dbReference>
<dbReference type="KEGG" id="sapo:SAPIO_CDS2574"/>
<feature type="transmembrane region" description="Helical" evidence="9">
    <location>
        <begin position="1553"/>
        <end position="1572"/>
    </location>
</feature>
<protein>
    <recommendedName>
        <fullName evidence="10">ABC transporter domain-containing protein</fullName>
    </recommendedName>
</protein>
<dbReference type="EMBL" id="JOWA01000086">
    <property type="protein sequence ID" value="KEZ45135.1"/>
    <property type="molecule type" value="Genomic_DNA"/>
</dbReference>
<feature type="transmembrane region" description="Helical" evidence="9">
    <location>
        <begin position="1494"/>
        <end position="1514"/>
    </location>
</feature>
<evidence type="ECO:0000256" key="7">
    <source>
        <dbReference type="ARBA" id="ARBA00022989"/>
    </source>
</evidence>
<reference evidence="11 12" key="1">
    <citation type="journal article" date="2014" name="Genome Announc.">
        <title>Draft genome sequence of the pathogenic fungus Scedosporium apiospermum.</title>
        <authorList>
            <person name="Vandeputte P."/>
            <person name="Ghamrawi S."/>
            <person name="Rechenmann M."/>
            <person name="Iltis A."/>
            <person name="Giraud S."/>
            <person name="Fleury M."/>
            <person name="Thornton C."/>
            <person name="Delhaes L."/>
            <person name="Meyer W."/>
            <person name="Papon N."/>
            <person name="Bouchara J.P."/>
        </authorList>
    </citation>
    <scope>NUCLEOTIDE SEQUENCE [LARGE SCALE GENOMIC DNA]</scope>
    <source>
        <strain evidence="11 12">IHEM 14462</strain>
    </source>
</reference>
<dbReference type="GO" id="GO:0140359">
    <property type="term" value="F:ABC-type transporter activity"/>
    <property type="evidence" value="ECO:0007669"/>
    <property type="project" value="InterPro"/>
</dbReference>
<keyword evidence="6" id="KW-0067">ATP-binding</keyword>
<name>A0A084GCS3_PSEDA</name>
<dbReference type="RefSeq" id="XP_016644934.1">
    <property type="nucleotide sequence ID" value="XM_016785558.1"/>
</dbReference>
<feature type="domain" description="ABC transporter" evidence="10">
    <location>
        <begin position="1099"/>
        <end position="1338"/>
    </location>
</feature>
<dbReference type="Pfam" id="PF01061">
    <property type="entry name" value="ABC2_membrane"/>
    <property type="match status" value="2"/>
</dbReference>
<comment type="similarity">
    <text evidence="2">Belongs to the ABC transporter superfamily. ABCG family. PDR (TC 3.A.1.205) subfamily.</text>
</comment>
<sequence>MSVSSHHPSSFGALFETRSITTPNSHGNLSAGLPPATRLNEWRFRPGAYTPRQFIREIAILLESVIVQLGPDGPGDADSRAILMDGLCSSLSHEGREATLPLVDWNSENPSDLTKHILRIGKTLLGYATESNFSVAGDPALTVYSPCEGHKWVPPAGRLLRSDRSSPILMMLYNEWLHQITCLRDNLIVFENFEEVAFLSHVSRGELSLESLVETAKILTAPGLGAGGYGFQYNTGVVLPAKLFSESRTNLLRYIPARLTCIEPGQKLLEPGGPAWIAGGKIDIGSLKSSPVPEVPWQASITASAAAPNDGLKTQSWLLKLTATSESSIAFSIDLGDIIHGLEVASSVSPSEERDLLARGYDTYEASEMLQAGASVVTNSSTNPVIVQARSSIEVMTLLGKLDPKGSRPIPLAFSNLTISAPDPGVVTVKTLPRAIINTFGYDQVVWLIRNVRQPLYLVKPPKHKTLLHDFTGLVRPGEMLLVLGRPGSGCSTFLRAAANRSSLRVTGDIRFAGLSHTQFYEKHRRETIYLPEEDKHIPTLTVRQTLEFALRMSLLEKERSAGNIREMAKTLATMFGLEHALDTAVGGGSIPGVSGGERKRTRGLDSSTAIDFVKALRTLTDASQKTTLATLYQAGESVFRHFDKVILLDSGHEIFFGSVDEAKPYFENLGFICEAGQTTSEFLTTVTDPVRRRVRPDSTAASLNTPEALARTFRQSDLFDRLQSDLKQLPDTYTSQPSLVPMDRINLSYPAQIIECLRREIQLINSRRGVYYQKWVNTVILSLIVGSEYANISSDASGAFTRQGVIFYAIIANAWMQYPELFDAHANRAVLERQSSLNMYRSSAVAVARVLIDVPMIAVQHAWFMIAFFFLAHKTVEYTAVDFFFFYFVLCLSTINFANLLRMFAYYVPNIEDCFRFGGIASTTTVYFAGFLIPIDRMRPVWSWLHYISPPRYTYEALLTNEFRRLRISCQDELIPAVPGASAGNRICPVRGARAGQASVPGLQYVESLGFSDANRWLNVGILVAFAAAYMLVGVVGSETMRFAIQGGTSIVFSRRENPQVSKTSSILLDVEKSAVVRDTSDSGPSSGAAAGRGRPSLVWENVSIDIGTKRILTDITGFVRPGELVALCGSSGAGKTTLLTHLSQTNPIGTMGGRIEFGNKPLGEYFKKLSGFAQQSDMHDGSATIREALEFSALLRQPSIYSRAEKLAYVDHVLDVLDLAHLQHALIGDYDSSGLGVELTKRVTIAVELVARPKVLFADEPTSGLDSQGAMTIISYMRRLAEQGQTILVTVHQPSASLFRTFDKVVALSSNGEQIYYGSVDNVLPYIEKQGGVQYPEDANPAEVLLEAIGSGIHGKSQTIAGQWVAKWKASPEAQAVKDTIAKIRREEVRWDGGETPGTFNTSTLKQTVLLTRRMLLNQWRRPAYVYSKIWVHTIQAILIGFTFFNLGTSPLDLQSRALGAFALIFLVNTIVNPILARFFTQRLLWQVREELPAIGITGVVYYLLWYFLTGLPLGEAAAYTFLMVVMYEIFEMTLGLLVTSMSPDLKVAGLVLVFLVTTFNWFNGIVVPYQKIQVFWRSWASFAPSFNPTGSSNSNLNSQLYYINPLTYLFGGMIIAADGGIDVICDPSDLLTFPPPEGQTCGEYASKWAQSAQANLTNPLSTGFCHVCQYTTGTQYLAQFNLHNGQLGNNMWAYLAVFLLFTLSNIVFFYWFTWLTRIKGWKLRRFI</sequence>
<dbReference type="GO" id="GO:0005524">
    <property type="term" value="F:ATP binding"/>
    <property type="evidence" value="ECO:0007669"/>
    <property type="project" value="UniProtKB-KW"/>
</dbReference>
<dbReference type="Pfam" id="PF19055">
    <property type="entry name" value="ABC2_membrane_7"/>
    <property type="match status" value="1"/>
</dbReference>
<evidence type="ECO:0000259" key="10">
    <source>
        <dbReference type="PROSITE" id="PS50893"/>
    </source>
</evidence>
<dbReference type="GO" id="GO:0016020">
    <property type="term" value="C:membrane"/>
    <property type="evidence" value="ECO:0007669"/>
    <property type="project" value="UniProtKB-SubCell"/>
</dbReference>
<dbReference type="SMART" id="SM00382">
    <property type="entry name" value="AAA"/>
    <property type="match status" value="2"/>
</dbReference>
<dbReference type="PANTHER" id="PTHR19241">
    <property type="entry name" value="ATP-BINDING CASSETTE TRANSPORTER"/>
    <property type="match status" value="1"/>
</dbReference>
<accession>A0A084GCS3</accession>
<dbReference type="Pfam" id="PF06422">
    <property type="entry name" value="PDR_CDR"/>
    <property type="match status" value="1"/>
</dbReference>
<gene>
    <name evidence="11" type="ORF">SAPIO_CDS2574</name>
</gene>
<feature type="transmembrane region" description="Helical" evidence="9">
    <location>
        <begin position="1426"/>
        <end position="1449"/>
    </location>
</feature>
<dbReference type="InterPro" id="IPR027417">
    <property type="entry name" value="P-loop_NTPase"/>
</dbReference>
<evidence type="ECO:0000256" key="4">
    <source>
        <dbReference type="ARBA" id="ARBA00022692"/>
    </source>
</evidence>
<comment type="caution">
    <text evidence="11">The sequence shown here is derived from an EMBL/GenBank/DDBJ whole genome shotgun (WGS) entry which is preliminary data.</text>
</comment>
<dbReference type="GeneID" id="27721646"/>
<dbReference type="InterPro" id="IPR010929">
    <property type="entry name" value="PDR_CDR_ABC"/>
</dbReference>
<evidence type="ECO:0000256" key="3">
    <source>
        <dbReference type="ARBA" id="ARBA00022448"/>
    </source>
</evidence>
<dbReference type="HOGENOM" id="CLU_000604_35_0_1"/>
<dbReference type="OrthoDB" id="245989at2759"/>
<keyword evidence="3" id="KW-0813">Transport</keyword>